<feature type="compositionally biased region" description="Basic and acidic residues" evidence="1">
    <location>
        <begin position="31"/>
        <end position="46"/>
    </location>
</feature>
<reference evidence="2 3" key="1">
    <citation type="submission" date="2024-04" db="EMBL/GenBank/DDBJ databases">
        <authorList>
            <person name="Rising A."/>
            <person name="Reimegard J."/>
            <person name="Sonavane S."/>
            <person name="Akerstrom W."/>
            <person name="Nylinder S."/>
            <person name="Hedman E."/>
            <person name="Kallberg Y."/>
        </authorList>
    </citation>
    <scope>NUCLEOTIDE SEQUENCE [LARGE SCALE GENOMIC DNA]</scope>
</reference>
<name>A0AAV1Z689_9ARAC</name>
<feature type="region of interest" description="Disordered" evidence="1">
    <location>
        <begin position="26"/>
        <end position="46"/>
    </location>
</feature>
<organism evidence="2 3">
    <name type="scientific">Larinioides sclopetarius</name>
    <dbReference type="NCBI Taxonomy" id="280406"/>
    <lineage>
        <taxon>Eukaryota</taxon>
        <taxon>Metazoa</taxon>
        <taxon>Ecdysozoa</taxon>
        <taxon>Arthropoda</taxon>
        <taxon>Chelicerata</taxon>
        <taxon>Arachnida</taxon>
        <taxon>Araneae</taxon>
        <taxon>Araneomorphae</taxon>
        <taxon>Entelegynae</taxon>
        <taxon>Araneoidea</taxon>
        <taxon>Araneidae</taxon>
        <taxon>Larinioides</taxon>
    </lineage>
</organism>
<sequence>MLCSMLEHYMAVEHNMVVVKCTSALMPGSPVDREGRHSPFPKKRDR</sequence>
<dbReference type="AlphaFoldDB" id="A0AAV1Z689"/>
<protein>
    <submittedName>
        <fullName evidence="2">Uncharacterized protein</fullName>
    </submittedName>
</protein>
<proteinExistence type="predicted"/>
<gene>
    <name evidence="2" type="ORF">LARSCL_LOCUS3428</name>
</gene>
<keyword evidence="3" id="KW-1185">Reference proteome</keyword>
<evidence type="ECO:0000313" key="3">
    <source>
        <dbReference type="Proteomes" id="UP001497382"/>
    </source>
</evidence>
<evidence type="ECO:0000256" key="1">
    <source>
        <dbReference type="SAM" id="MobiDB-lite"/>
    </source>
</evidence>
<accession>A0AAV1Z689</accession>
<dbReference type="EMBL" id="CAXIEN010000026">
    <property type="protein sequence ID" value="CAL1267046.1"/>
    <property type="molecule type" value="Genomic_DNA"/>
</dbReference>
<comment type="caution">
    <text evidence="2">The sequence shown here is derived from an EMBL/GenBank/DDBJ whole genome shotgun (WGS) entry which is preliminary data.</text>
</comment>
<dbReference type="Proteomes" id="UP001497382">
    <property type="component" value="Unassembled WGS sequence"/>
</dbReference>
<evidence type="ECO:0000313" key="2">
    <source>
        <dbReference type="EMBL" id="CAL1267046.1"/>
    </source>
</evidence>